<comment type="catalytic activity">
    <reaction evidence="25">
        <text>(9Z,12Z)-octadecadienamide + H2O = (9Z,12Z)-octadecadienoate + NH4(+)</text>
        <dbReference type="Rhea" id="RHEA:63020"/>
        <dbReference type="ChEBI" id="CHEBI:15377"/>
        <dbReference type="ChEBI" id="CHEBI:28938"/>
        <dbReference type="ChEBI" id="CHEBI:30245"/>
        <dbReference type="ChEBI" id="CHEBI:82984"/>
    </reaction>
    <physiologicalReaction direction="left-to-right" evidence="25">
        <dbReference type="Rhea" id="RHEA:63021"/>
    </physiologicalReaction>
</comment>
<evidence type="ECO:0000256" key="17">
    <source>
        <dbReference type="ARBA" id="ARBA00051200"/>
    </source>
</evidence>
<comment type="catalytic activity">
    <reaction evidence="19">
        <text>N-(9Z-hexadecenoyl) ethanolamine + H2O = (9Z)-hexadecenoate + ethanolamine</text>
        <dbReference type="Rhea" id="RHEA:35563"/>
        <dbReference type="ChEBI" id="CHEBI:15377"/>
        <dbReference type="ChEBI" id="CHEBI:32372"/>
        <dbReference type="ChEBI" id="CHEBI:57603"/>
        <dbReference type="ChEBI" id="CHEBI:71465"/>
    </reaction>
    <physiologicalReaction direction="left-to-right" evidence="19">
        <dbReference type="Rhea" id="RHEA:35564"/>
    </physiologicalReaction>
</comment>
<dbReference type="InterPro" id="IPR052096">
    <property type="entry name" value="Endocannabinoid_amidase"/>
</dbReference>
<comment type="catalytic activity">
    <reaction evidence="26">
        <text>N-docosanoyl-ethanolamine + H2O = docosanoate + ethanolamine</text>
        <dbReference type="Rhea" id="RHEA:63128"/>
        <dbReference type="ChEBI" id="CHEBI:15377"/>
        <dbReference type="ChEBI" id="CHEBI:23858"/>
        <dbReference type="ChEBI" id="CHEBI:57603"/>
        <dbReference type="ChEBI" id="CHEBI:146186"/>
    </reaction>
    <physiologicalReaction direction="left-to-right" evidence="26">
        <dbReference type="Rhea" id="RHEA:63129"/>
    </physiologicalReaction>
</comment>
<evidence type="ECO:0000256" key="34">
    <source>
        <dbReference type="ARBA" id="ARBA00073178"/>
    </source>
</evidence>
<dbReference type="InterPro" id="IPR020556">
    <property type="entry name" value="Amidase_CS"/>
</dbReference>
<proteinExistence type="inferred from homology"/>
<evidence type="ECO:0000256" key="7">
    <source>
        <dbReference type="ARBA" id="ARBA00023098"/>
    </source>
</evidence>
<evidence type="ECO:0000256" key="23">
    <source>
        <dbReference type="ARBA" id="ARBA00052289"/>
    </source>
</evidence>
<evidence type="ECO:0000256" key="5">
    <source>
        <dbReference type="ARBA" id="ARBA00022801"/>
    </source>
</evidence>
<evidence type="ECO:0000256" key="13">
    <source>
        <dbReference type="ARBA" id="ARBA00050403"/>
    </source>
</evidence>
<comment type="catalytic activity">
    <reaction evidence="22">
        <text>N-docosanoyl-taurine + H2O = docosanoate + taurine</text>
        <dbReference type="Rhea" id="RHEA:63156"/>
        <dbReference type="ChEBI" id="CHEBI:15377"/>
        <dbReference type="ChEBI" id="CHEBI:23858"/>
        <dbReference type="ChEBI" id="CHEBI:146196"/>
        <dbReference type="ChEBI" id="CHEBI:507393"/>
    </reaction>
    <physiologicalReaction direction="left-to-right" evidence="22">
        <dbReference type="Rhea" id="RHEA:63157"/>
    </physiologicalReaction>
</comment>
<evidence type="ECO:0000256" key="6">
    <source>
        <dbReference type="ARBA" id="ARBA00022963"/>
    </source>
</evidence>
<comment type="catalytic activity">
    <reaction evidence="10">
        <text>N-(9Z-octadecenoyl) ethanolamine + H2O = ethanolamine + (9Z)-octadecenoate</text>
        <dbReference type="Rhea" id="RHEA:45060"/>
        <dbReference type="ChEBI" id="CHEBI:15377"/>
        <dbReference type="ChEBI" id="CHEBI:30823"/>
        <dbReference type="ChEBI" id="CHEBI:57603"/>
        <dbReference type="ChEBI" id="CHEBI:71466"/>
    </reaction>
    <physiologicalReaction direction="left-to-right" evidence="10">
        <dbReference type="Rhea" id="RHEA:45061"/>
    </physiologicalReaction>
</comment>
<evidence type="ECO:0000256" key="22">
    <source>
        <dbReference type="ARBA" id="ARBA00051914"/>
    </source>
</evidence>
<comment type="catalytic activity">
    <reaction evidence="31">
        <text>(11Z,14Z,17Z)-eicosatrienamide + H2O = (11Z,14Z,17Z)-eicosatrienoate + NH4(+)</text>
        <dbReference type="Rhea" id="RHEA:63000"/>
        <dbReference type="ChEBI" id="CHEBI:15377"/>
        <dbReference type="ChEBI" id="CHEBI:28938"/>
        <dbReference type="ChEBI" id="CHEBI:77223"/>
        <dbReference type="ChEBI" id="CHEBI:146164"/>
    </reaction>
    <physiologicalReaction direction="left-to-right" evidence="31">
        <dbReference type="Rhea" id="RHEA:63001"/>
    </physiologicalReaction>
</comment>
<evidence type="ECO:0000256" key="36">
    <source>
        <dbReference type="ARBA" id="ARBA00077157"/>
    </source>
</evidence>
<name>A0A9W7WT52_TRIRA</name>
<dbReference type="PROSITE" id="PS00571">
    <property type="entry name" value="AMIDASES"/>
    <property type="match status" value="1"/>
</dbReference>
<comment type="catalytic activity">
    <reaction evidence="28">
        <text>N-(15Z-tetracosenoyl)-taurine + H2O = (15Z)-tetracosenoate + taurine</text>
        <dbReference type="Rhea" id="RHEA:63160"/>
        <dbReference type="ChEBI" id="CHEBI:15377"/>
        <dbReference type="ChEBI" id="CHEBI:32392"/>
        <dbReference type="ChEBI" id="CHEBI:146198"/>
        <dbReference type="ChEBI" id="CHEBI:507393"/>
    </reaction>
    <physiologicalReaction direction="left-to-right" evidence="28">
        <dbReference type="Rhea" id="RHEA:63161"/>
    </physiologicalReaction>
</comment>
<keyword evidence="7" id="KW-0443">Lipid metabolism</keyword>
<evidence type="ECO:0000256" key="12">
    <source>
        <dbReference type="ARBA" id="ARBA00050294"/>
    </source>
</evidence>
<evidence type="ECO:0000313" key="40">
    <source>
        <dbReference type="Proteomes" id="UP001059041"/>
    </source>
</evidence>
<evidence type="ECO:0000256" key="32">
    <source>
        <dbReference type="ARBA" id="ARBA00052857"/>
    </source>
</evidence>
<comment type="catalytic activity">
    <reaction evidence="15">
        <text>tetradecamide + H2O = tetradecanoate + NH4(+)</text>
        <dbReference type="Rhea" id="RHEA:62992"/>
        <dbReference type="ChEBI" id="CHEBI:15377"/>
        <dbReference type="ChEBI" id="CHEBI:28938"/>
        <dbReference type="ChEBI" id="CHEBI:30807"/>
        <dbReference type="ChEBI" id="CHEBI:137125"/>
    </reaction>
    <physiologicalReaction direction="left-to-right" evidence="15">
        <dbReference type="Rhea" id="RHEA:62993"/>
    </physiologicalReaction>
</comment>
<evidence type="ECO:0000256" key="24">
    <source>
        <dbReference type="ARBA" id="ARBA00052337"/>
    </source>
</evidence>
<comment type="catalytic activity">
    <reaction evidence="13">
        <text>(11Z,14Z)-eicosadienamide + H2O = (11Z,14Z)-eicosadienoate + NH4(+)</text>
        <dbReference type="Rhea" id="RHEA:63004"/>
        <dbReference type="ChEBI" id="CHEBI:15377"/>
        <dbReference type="ChEBI" id="CHEBI:28938"/>
        <dbReference type="ChEBI" id="CHEBI:77220"/>
        <dbReference type="ChEBI" id="CHEBI:146165"/>
    </reaction>
    <physiologicalReaction direction="left-to-right" evidence="13">
        <dbReference type="Rhea" id="RHEA:63005"/>
    </physiologicalReaction>
</comment>
<evidence type="ECO:0000256" key="28">
    <source>
        <dbReference type="ARBA" id="ARBA00052514"/>
    </source>
</evidence>
<comment type="catalytic activity">
    <reaction evidence="11">
        <text>N-(5Z,8Z,11Z,14Z-eicosatetraenoyl)-ethanolamine + H2O = ethanolamine + (5Z,8Z,11Z,14Z)-eicosatetraenoate</text>
        <dbReference type="Rhea" id="RHEA:26136"/>
        <dbReference type="ChEBI" id="CHEBI:2700"/>
        <dbReference type="ChEBI" id="CHEBI:15377"/>
        <dbReference type="ChEBI" id="CHEBI:32395"/>
        <dbReference type="ChEBI" id="CHEBI:57603"/>
        <dbReference type="EC" id="3.5.1.99"/>
    </reaction>
    <physiologicalReaction direction="left-to-right" evidence="11">
        <dbReference type="Rhea" id="RHEA:26137"/>
    </physiologicalReaction>
</comment>
<dbReference type="GO" id="GO:0004040">
    <property type="term" value="F:amidase activity"/>
    <property type="evidence" value="ECO:0007669"/>
    <property type="project" value="TreeGrafter"/>
</dbReference>
<evidence type="ECO:0000256" key="15">
    <source>
        <dbReference type="ARBA" id="ARBA00050766"/>
    </source>
</evidence>
<dbReference type="GO" id="GO:0017064">
    <property type="term" value="F:fatty acid amide hydrolase activity"/>
    <property type="evidence" value="ECO:0007669"/>
    <property type="project" value="UniProtKB-EC"/>
</dbReference>
<comment type="catalytic activity">
    <reaction evidence="17">
        <text>(5Z,8Z,11Z,14Z)-eicosatetraenamide + H2O = (5Z,8Z,11Z,14Z)-eicosatetraenoate + NH4(+)</text>
        <dbReference type="Rhea" id="RHEA:63016"/>
        <dbReference type="ChEBI" id="CHEBI:15377"/>
        <dbReference type="ChEBI" id="CHEBI:28938"/>
        <dbReference type="ChEBI" id="CHEBI:32395"/>
        <dbReference type="ChEBI" id="CHEBI:137830"/>
    </reaction>
    <physiologicalReaction direction="left-to-right" evidence="17">
        <dbReference type="Rhea" id="RHEA:63017"/>
    </physiologicalReaction>
</comment>
<comment type="catalytic activity">
    <reaction evidence="8">
        <text>(9Z)-octadecenoate + glycine = N-(9Z-octadecenoyl)glycine + H2O</text>
        <dbReference type="Rhea" id="RHEA:51316"/>
        <dbReference type="ChEBI" id="CHEBI:15377"/>
        <dbReference type="ChEBI" id="CHEBI:30823"/>
        <dbReference type="ChEBI" id="CHEBI:57305"/>
        <dbReference type="ChEBI" id="CHEBI:133992"/>
    </reaction>
    <physiologicalReaction direction="right-to-left" evidence="8">
        <dbReference type="Rhea" id="RHEA:51318"/>
    </physiologicalReaction>
</comment>
<comment type="catalytic activity">
    <reaction evidence="16">
        <text>N-(15Z-tetracosenoyl)-ethanolamine + H2O = (15Z)-tetracosenoate + ethanolamine</text>
        <dbReference type="Rhea" id="RHEA:63144"/>
        <dbReference type="ChEBI" id="CHEBI:15377"/>
        <dbReference type="ChEBI" id="CHEBI:32392"/>
        <dbReference type="ChEBI" id="CHEBI:57603"/>
        <dbReference type="ChEBI" id="CHEBI:146187"/>
    </reaction>
    <physiologicalReaction direction="left-to-right" evidence="16">
        <dbReference type="Rhea" id="RHEA:63145"/>
    </physiologicalReaction>
</comment>
<evidence type="ECO:0000256" key="29">
    <source>
        <dbReference type="ARBA" id="ARBA00052634"/>
    </source>
</evidence>
<feature type="domain" description="Amidase" evidence="38">
    <location>
        <begin position="2"/>
        <end position="465"/>
    </location>
</feature>
<comment type="catalytic activity">
    <reaction evidence="1">
        <text>(9Z)-octadecenamide + H2O = (9Z)-octadecenoate + NH4(+)</text>
        <dbReference type="Rhea" id="RHEA:26506"/>
        <dbReference type="ChEBI" id="CHEBI:15377"/>
        <dbReference type="ChEBI" id="CHEBI:28938"/>
        <dbReference type="ChEBI" id="CHEBI:30823"/>
        <dbReference type="ChEBI" id="CHEBI:116314"/>
        <dbReference type="EC" id="3.5.1.99"/>
    </reaction>
    <physiologicalReaction direction="left-to-right" evidence="1">
        <dbReference type="Rhea" id="RHEA:26507"/>
    </physiologicalReaction>
</comment>
<comment type="catalytic activity">
    <reaction evidence="18">
        <text>(11Z)-eicosenamide + H2O = (11Z)-eicosenoate + NH4(+)</text>
        <dbReference type="Rhea" id="RHEA:63120"/>
        <dbReference type="ChEBI" id="CHEBI:15377"/>
        <dbReference type="ChEBI" id="CHEBI:28938"/>
        <dbReference type="ChEBI" id="CHEBI:32426"/>
        <dbReference type="ChEBI" id="CHEBI:146167"/>
    </reaction>
    <physiologicalReaction direction="left-to-right" evidence="18">
        <dbReference type="Rhea" id="RHEA:63121"/>
    </physiologicalReaction>
</comment>
<dbReference type="AlphaFoldDB" id="A0A9W7WT52"/>
<comment type="catalytic activity">
    <reaction evidence="12">
        <text>N-(5Z,8Z,11Z,14Z-eicosatetraenoyl)-L-serine + H2O = (5Z,8Z,11Z,14Z)-eicosatetraenoate + L-serine</text>
        <dbReference type="Rhea" id="RHEA:64116"/>
        <dbReference type="ChEBI" id="CHEBI:15377"/>
        <dbReference type="ChEBI" id="CHEBI:32395"/>
        <dbReference type="ChEBI" id="CHEBI:33384"/>
        <dbReference type="ChEBI" id="CHEBI:149697"/>
    </reaction>
    <physiologicalReaction direction="left-to-right" evidence="12">
        <dbReference type="Rhea" id="RHEA:64117"/>
    </physiologicalReaction>
</comment>
<reference evidence="39" key="1">
    <citation type="submission" date="2021-02" db="EMBL/GenBank/DDBJ databases">
        <title>Comparative genomics reveals that relaxation of natural selection precedes convergent phenotypic evolution of cavefish.</title>
        <authorList>
            <person name="Peng Z."/>
        </authorList>
    </citation>
    <scope>NUCLEOTIDE SEQUENCE</scope>
    <source>
        <tissue evidence="39">Muscle</tissue>
    </source>
</reference>
<evidence type="ECO:0000256" key="16">
    <source>
        <dbReference type="ARBA" id="ARBA00050992"/>
    </source>
</evidence>
<comment type="catalytic activity">
    <reaction evidence="33">
        <text>(15Z)-tetracosenamide + H2O = (15Z)-tetracosenoate + NH4(+)</text>
        <dbReference type="Rhea" id="RHEA:63028"/>
        <dbReference type="ChEBI" id="CHEBI:15377"/>
        <dbReference type="ChEBI" id="CHEBI:28938"/>
        <dbReference type="ChEBI" id="CHEBI:32392"/>
        <dbReference type="ChEBI" id="CHEBI:146166"/>
    </reaction>
    <physiologicalReaction direction="left-to-right" evidence="33">
        <dbReference type="Rhea" id="RHEA:63029"/>
    </physiologicalReaction>
</comment>
<keyword evidence="4" id="KW-0597">Phosphoprotein</keyword>
<evidence type="ECO:0000256" key="11">
    <source>
        <dbReference type="ARBA" id="ARBA00048606"/>
    </source>
</evidence>
<evidence type="ECO:0000256" key="18">
    <source>
        <dbReference type="ARBA" id="ARBA00051311"/>
    </source>
</evidence>
<comment type="catalytic activity">
    <reaction evidence="24">
        <text>(9Z,12Z,15Z)-octadecatrienamide + H2O = (9Z,12Z,15Z)-octadecatrienoate + NH4(+)</text>
        <dbReference type="Rhea" id="RHEA:62976"/>
        <dbReference type="ChEBI" id="CHEBI:15377"/>
        <dbReference type="ChEBI" id="CHEBI:28938"/>
        <dbReference type="ChEBI" id="CHEBI:32387"/>
        <dbReference type="ChEBI" id="CHEBI:142684"/>
    </reaction>
    <physiologicalReaction direction="left-to-right" evidence="24">
        <dbReference type="Rhea" id="RHEA:62977"/>
    </physiologicalReaction>
</comment>
<dbReference type="EC" id="3.5.1.99" evidence="3"/>
<dbReference type="EMBL" id="JAFHDT010000007">
    <property type="protein sequence ID" value="KAI7807977.1"/>
    <property type="molecule type" value="Genomic_DNA"/>
</dbReference>
<keyword evidence="5 39" id="KW-0378">Hydrolase</keyword>
<gene>
    <name evidence="39" type="ORF">IRJ41_013610</name>
</gene>
<accession>A0A9W7WT52</accession>
<dbReference type="Pfam" id="PF01425">
    <property type="entry name" value="Amidase"/>
    <property type="match status" value="1"/>
</dbReference>
<evidence type="ECO:0000256" key="20">
    <source>
        <dbReference type="ARBA" id="ARBA00051454"/>
    </source>
</evidence>
<comment type="catalytic activity">
    <reaction evidence="32">
        <text>(8Z,11Z,14Z)-eicosatrienamide + H2O = (8Z,11Z,14Z)-eicosatrienoate + NH4(+)</text>
        <dbReference type="Rhea" id="RHEA:62996"/>
        <dbReference type="ChEBI" id="CHEBI:15377"/>
        <dbReference type="ChEBI" id="CHEBI:28938"/>
        <dbReference type="ChEBI" id="CHEBI:71589"/>
        <dbReference type="ChEBI" id="CHEBI:146163"/>
    </reaction>
    <physiologicalReaction direction="left-to-right" evidence="32">
        <dbReference type="Rhea" id="RHEA:62997"/>
    </physiologicalReaction>
</comment>
<dbReference type="Proteomes" id="UP001059041">
    <property type="component" value="Linkage Group LG7"/>
</dbReference>
<evidence type="ECO:0000256" key="26">
    <source>
        <dbReference type="ARBA" id="ARBA00052458"/>
    </source>
</evidence>
<comment type="catalytic activity">
    <reaction evidence="20">
        <text>N-octadecanoyl ethanolamine + H2O = octadecanoate + ethanolamine</text>
        <dbReference type="Rhea" id="RHEA:63124"/>
        <dbReference type="ChEBI" id="CHEBI:15377"/>
        <dbReference type="ChEBI" id="CHEBI:25629"/>
        <dbReference type="ChEBI" id="CHEBI:57603"/>
        <dbReference type="ChEBI" id="CHEBI:85299"/>
    </reaction>
    <physiologicalReaction direction="left-to-right" evidence="20">
        <dbReference type="Rhea" id="RHEA:63125"/>
    </physiologicalReaction>
</comment>
<evidence type="ECO:0000256" key="8">
    <source>
        <dbReference type="ARBA" id="ARBA00047450"/>
    </source>
</evidence>
<evidence type="ECO:0000256" key="10">
    <source>
        <dbReference type="ARBA" id="ARBA00048052"/>
    </source>
</evidence>
<dbReference type="GO" id="GO:0009062">
    <property type="term" value="P:fatty acid catabolic process"/>
    <property type="evidence" value="ECO:0007669"/>
    <property type="project" value="TreeGrafter"/>
</dbReference>
<evidence type="ECO:0000256" key="27">
    <source>
        <dbReference type="ARBA" id="ARBA00052512"/>
    </source>
</evidence>
<comment type="catalytic activity">
    <reaction evidence="9">
        <text>2-(5Z,8Z,11Z,14Z-eicosatetraenoyl)-glycerol + H2O = glycerol + (5Z,8Z,11Z,14Z)-eicosatetraenoate + H(+)</text>
        <dbReference type="Rhea" id="RHEA:26132"/>
        <dbReference type="ChEBI" id="CHEBI:15377"/>
        <dbReference type="ChEBI" id="CHEBI:15378"/>
        <dbReference type="ChEBI" id="CHEBI:17754"/>
        <dbReference type="ChEBI" id="CHEBI:32395"/>
        <dbReference type="ChEBI" id="CHEBI:52392"/>
    </reaction>
    <physiologicalReaction direction="left-to-right" evidence="9">
        <dbReference type="Rhea" id="RHEA:26133"/>
    </physiologicalReaction>
</comment>
<evidence type="ECO:0000256" key="35">
    <source>
        <dbReference type="ARBA" id="ARBA00077111"/>
    </source>
</evidence>
<protein>
    <recommendedName>
        <fullName evidence="34">Fatty-acid amide hydrolase 1</fullName>
        <ecNumber evidence="3">3.5.1.99</ecNumber>
    </recommendedName>
    <alternativeName>
        <fullName evidence="37">Anandamide amidohydrolase 1</fullName>
    </alternativeName>
    <alternativeName>
        <fullName evidence="35">Fatty acid ester hydrolase</fullName>
    </alternativeName>
    <alternativeName>
        <fullName evidence="36">Oleamide hydrolase 1</fullName>
    </alternativeName>
</protein>
<comment type="catalytic activity">
    <reaction evidence="14">
        <text>1-O-methyl-(5Z,8Z,11Z,14Z)-eicosatetraenoate + H2O = methanol + (5Z,8Z,11Z,14Z)-eicosatetraenoate + H(+)</text>
        <dbReference type="Rhea" id="RHEA:63052"/>
        <dbReference type="ChEBI" id="CHEBI:15377"/>
        <dbReference type="ChEBI" id="CHEBI:15378"/>
        <dbReference type="ChEBI" id="CHEBI:17790"/>
        <dbReference type="ChEBI" id="CHEBI:32395"/>
        <dbReference type="ChEBI" id="CHEBI:78033"/>
    </reaction>
    <physiologicalReaction direction="left-to-right" evidence="14">
        <dbReference type="Rhea" id="RHEA:63053"/>
    </physiologicalReaction>
</comment>
<evidence type="ECO:0000256" key="4">
    <source>
        <dbReference type="ARBA" id="ARBA00022553"/>
    </source>
</evidence>
<dbReference type="Gene3D" id="3.90.1300.10">
    <property type="entry name" value="Amidase signature (AS) domain"/>
    <property type="match status" value="1"/>
</dbReference>
<comment type="caution">
    <text evidence="39">The sequence shown here is derived from an EMBL/GenBank/DDBJ whole genome shotgun (WGS) entry which is preliminary data.</text>
</comment>
<evidence type="ECO:0000256" key="37">
    <source>
        <dbReference type="ARBA" id="ARBA00077216"/>
    </source>
</evidence>
<sequence>MEKALQVNDKLNCNTEMLMGAVEQLKNIDTHKNGLLYGVPISIKDNLGYTGHDSTCGVLCKLDQPAVMDSVVVAVLKRQGAIPFVKTNVPQGLLSYDCSNPIYGQTKNPFNLQKTCGGSSGGEGALIGGGGSILGLGTDIAGSVRIPAAFCGICGLKPTSNRISLRGASSCARGQKSVLSSIGPMARDVESLAFFMQALLCEDMFTLDPTVPPIPFNRKVYESSEPLRIGYFETDDYFQPSPSMVRAFRETKDLLEKAGHTLVPFKFPRVFNAVHDMIVKGILADEGATLLKHMEGGHIDPTLRAQIKPYRLPKFVKTFLSVILKPIFPRMSAALNSVCGVRSISELWEQHAKVEDYIHEVVADWRRLNLDVLLCPMLGPAYNFFFCGKLTSVLSNTGLFNLLNFPAGAVTVSTVTEEDEAQLKQYKGCFGDMLDKLFVKAVEGGVGLPVAVQCVSLPWQDEMCLRFMREVEQLTANNKHTRRH</sequence>
<keyword evidence="6" id="KW-0442">Lipid degradation</keyword>
<comment type="similarity">
    <text evidence="2">Belongs to the amidase family.</text>
</comment>
<dbReference type="FunFam" id="3.90.1300.10:FF:000001">
    <property type="entry name" value="Fatty-acid amide hydrolase 1"/>
    <property type="match status" value="1"/>
</dbReference>
<dbReference type="InterPro" id="IPR036928">
    <property type="entry name" value="AS_sf"/>
</dbReference>
<evidence type="ECO:0000256" key="31">
    <source>
        <dbReference type="ARBA" id="ARBA00052818"/>
    </source>
</evidence>
<comment type="catalytic activity">
    <reaction evidence="29">
        <text>N-tricosanoyl-taurine + H2O = tricosanoate + taurine</text>
        <dbReference type="Rhea" id="RHEA:63164"/>
        <dbReference type="ChEBI" id="CHEBI:15377"/>
        <dbReference type="ChEBI" id="CHEBI:79007"/>
        <dbReference type="ChEBI" id="CHEBI:146197"/>
        <dbReference type="ChEBI" id="CHEBI:507393"/>
    </reaction>
    <physiologicalReaction direction="left-to-right" evidence="29">
        <dbReference type="Rhea" id="RHEA:63165"/>
    </physiologicalReaction>
</comment>
<evidence type="ECO:0000256" key="21">
    <source>
        <dbReference type="ARBA" id="ARBA00051492"/>
    </source>
</evidence>
<evidence type="ECO:0000256" key="1">
    <source>
        <dbReference type="ARBA" id="ARBA00000208"/>
    </source>
</evidence>
<evidence type="ECO:0000313" key="39">
    <source>
        <dbReference type="EMBL" id="KAI7807977.1"/>
    </source>
</evidence>
<dbReference type="PANTHER" id="PTHR45847:SF6">
    <property type="entry name" value="FATTY ACID AMIDE HYDROLASE"/>
    <property type="match status" value="1"/>
</dbReference>
<evidence type="ECO:0000256" key="9">
    <source>
        <dbReference type="ARBA" id="ARBA00047476"/>
    </source>
</evidence>
<evidence type="ECO:0000256" key="2">
    <source>
        <dbReference type="ARBA" id="ARBA00009199"/>
    </source>
</evidence>
<evidence type="ECO:0000256" key="3">
    <source>
        <dbReference type="ARBA" id="ARBA00012112"/>
    </source>
</evidence>
<comment type="catalytic activity">
    <reaction evidence="27">
        <text>(6Z)-octadecenamide + H2O = (6Z)-octadecenoate + NH4(+)</text>
        <dbReference type="Rhea" id="RHEA:63008"/>
        <dbReference type="ChEBI" id="CHEBI:15377"/>
        <dbReference type="ChEBI" id="CHEBI:28938"/>
        <dbReference type="ChEBI" id="CHEBI:32375"/>
        <dbReference type="ChEBI" id="CHEBI:146168"/>
    </reaction>
    <physiologicalReaction direction="left-to-right" evidence="27">
        <dbReference type="Rhea" id="RHEA:63009"/>
    </physiologicalReaction>
</comment>
<organism evidence="39 40">
    <name type="scientific">Triplophysa rosa</name>
    <name type="common">Cave loach</name>
    <dbReference type="NCBI Taxonomy" id="992332"/>
    <lineage>
        <taxon>Eukaryota</taxon>
        <taxon>Metazoa</taxon>
        <taxon>Chordata</taxon>
        <taxon>Craniata</taxon>
        <taxon>Vertebrata</taxon>
        <taxon>Euteleostomi</taxon>
        <taxon>Actinopterygii</taxon>
        <taxon>Neopterygii</taxon>
        <taxon>Teleostei</taxon>
        <taxon>Ostariophysi</taxon>
        <taxon>Cypriniformes</taxon>
        <taxon>Nemacheilidae</taxon>
        <taxon>Triplophysa</taxon>
    </lineage>
</organism>
<keyword evidence="40" id="KW-1185">Reference proteome</keyword>
<evidence type="ECO:0000256" key="33">
    <source>
        <dbReference type="ARBA" id="ARBA00052906"/>
    </source>
</evidence>
<evidence type="ECO:0000256" key="25">
    <source>
        <dbReference type="ARBA" id="ARBA00052426"/>
    </source>
</evidence>
<evidence type="ECO:0000259" key="38">
    <source>
        <dbReference type="Pfam" id="PF01425"/>
    </source>
</evidence>
<evidence type="ECO:0000256" key="30">
    <source>
        <dbReference type="ARBA" id="ARBA00052709"/>
    </source>
</evidence>
<comment type="catalytic activity">
    <reaction evidence="23">
        <text>N-(9Z-octadecenoyl)-taurine + H2O = taurine + (9Z)-octadecenoate</text>
        <dbReference type="Rhea" id="RHEA:63148"/>
        <dbReference type="ChEBI" id="CHEBI:15377"/>
        <dbReference type="ChEBI" id="CHEBI:30823"/>
        <dbReference type="ChEBI" id="CHEBI:146191"/>
        <dbReference type="ChEBI" id="CHEBI:507393"/>
    </reaction>
    <physiologicalReaction direction="left-to-right" evidence="23">
        <dbReference type="Rhea" id="RHEA:63149"/>
    </physiologicalReaction>
</comment>
<dbReference type="PANTHER" id="PTHR45847">
    <property type="entry name" value="FATTY ACID AMIDE HYDROLASE"/>
    <property type="match status" value="1"/>
</dbReference>
<comment type="catalytic activity">
    <reaction evidence="30">
        <text>N-(5Z,8Z,11Z,14Z)-eicosatetraenoyl-glycine + H2O = (5Z,8Z,11Z,14Z)-eicosatetraenoate + glycine</text>
        <dbReference type="Rhea" id="RHEA:64108"/>
        <dbReference type="ChEBI" id="CHEBI:15377"/>
        <dbReference type="ChEBI" id="CHEBI:32395"/>
        <dbReference type="ChEBI" id="CHEBI:57305"/>
        <dbReference type="ChEBI" id="CHEBI:59002"/>
    </reaction>
    <physiologicalReaction direction="left-to-right" evidence="30">
        <dbReference type="Rhea" id="RHEA:64109"/>
    </physiologicalReaction>
</comment>
<evidence type="ECO:0000256" key="14">
    <source>
        <dbReference type="ARBA" id="ARBA00050481"/>
    </source>
</evidence>
<comment type="catalytic activity">
    <reaction evidence="21">
        <text>N-tetracosanoyl-taurine + H2O = tetracosanoate + taurine</text>
        <dbReference type="Rhea" id="RHEA:63140"/>
        <dbReference type="ChEBI" id="CHEBI:15377"/>
        <dbReference type="ChEBI" id="CHEBI:31014"/>
        <dbReference type="ChEBI" id="CHEBI:132049"/>
        <dbReference type="ChEBI" id="CHEBI:507393"/>
    </reaction>
    <physiologicalReaction direction="left-to-right" evidence="21">
        <dbReference type="Rhea" id="RHEA:63141"/>
    </physiologicalReaction>
</comment>
<evidence type="ECO:0000256" key="19">
    <source>
        <dbReference type="ARBA" id="ARBA00051346"/>
    </source>
</evidence>
<dbReference type="InterPro" id="IPR023631">
    <property type="entry name" value="Amidase_dom"/>
</dbReference>
<dbReference type="SUPFAM" id="SSF75304">
    <property type="entry name" value="Amidase signature (AS) enzymes"/>
    <property type="match status" value="1"/>
</dbReference>